<protein>
    <submittedName>
        <fullName evidence="1">Calmodulin binding protein</fullName>
    </submittedName>
</protein>
<feature type="non-terminal residue" evidence="1">
    <location>
        <position position="1"/>
    </location>
</feature>
<organism evidence="1 2">
    <name type="scientific">Trifolium medium</name>
    <dbReference type="NCBI Taxonomy" id="97028"/>
    <lineage>
        <taxon>Eukaryota</taxon>
        <taxon>Viridiplantae</taxon>
        <taxon>Streptophyta</taxon>
        <taxon>Embryophyta</taxon>
        <taxon>Tracheophyta</taxon>
        <taxon>Spermatophyta</taxon>
        <taxon>Magnoliopsida</taxon>
        <taxon>eudicotyledons</taxon>
        <taxon>Gunneridae</taxon>
        <taxon>Pentapetalae</taxon>
        <taxon>rosids</taxon>
        <taxon>fabids</taxon>
        <taxon>Fabales</taxon>
        <taxon>Fabaceae</taxon>
        <taxon>Papilionoideae</taxon>
        <taxon>50 kb inversion clade</taxon>
        <taxon>NPAAA clade</taxon>
        <taxon>Hologalegina</taxon>
        <taxon>IRL clade</taxon>
        <taxon>Trifolieae</taxon>
        <taxon>Trifolium</taxon>
    </lineage>
</organism>
<dbReference type="AlphaFoldDB" id="A0A392V1P3"/>
<evidence type="ECO:0000313" key="2">
    <source>
        <dbReference type="Proteomes" id="UP000265520"/>
    </source>
</evidence>
<dbReference type="PROSITE" id="PS50096">
    <property type="entry name" value="IQ"/>
    <property type="match status" value="1"/>
</dbReference>
<comment type="caution">
    <text evidence="1">The sequence shown here is derived from an EMBL/GenBank/DDBJ whole genome shotgun (WGS) entry which is preliminary data.</text>
</comment>
<name>A0A392V1P3_9FABA</name>
<sequence length="58" mass="6474">AAAEAALTAAQVAVEVVRLQSSHQFKRKPEVKTVKINCKWKIEESSAIKIQTTFRGYL</sequence>
<dbReference type="Proteomes" id="UP000265520">
    <property type="component" value="Unassembled WGS sequence"/>
</dbReference>
<dbReference type="EMBL" id="LXQA011033380">
    <property type="protein sequence ID" value="MCI82037.1"/>
    <property type="molecule type" value="Genomic_DNA"/>
</dbReference>
<accession>A0A392V1P3</accession>
<feature type="non-terminal residue" evidence="1">
    <location>
        <position position="58"/>
    </location>
</feature>
<proteinExistence type="predicted"/>
<keyword evidence="2" id="KW-1185">Reference proteome</keyword>
<reference evidence="1 2" key="1">
    <citation type="journal article" date="2018" name="Front. Plant Sci.">
        <title>Red Clover (Trifolium pratense) and Zigzag Clover (T. medium) - A Picture of Genomic Similarities and Differences.</title>
        <authorList>
            <person name="Dluhosova J."/>
            <person name="Istvanek J."/>
            <person name="Nedelnik J."/>
            <person name="Repkova J."/>
        </authorList>
    </citation>
    <scope>NUCLEOTIDE SEQUENCE [LARGE SCALE GENOMIC DNA]</scope>
    <source>
        <strain evidence="2">cv. 10/8</strain>
        <tissue evidence="1">Leaf</tissue>
    </source>
</reference>
<evidence type="ECO:0000313" key="1">
    <source>
        <dbReference type="EMBL" id="MCI82037.1"/>
    </source>
</evidence>